<dbReference type="GO" id="GO:0009002">
    <property type="term" value="F:serine-type D-Ala-D-Ala carboxypeptidase activity"/>
    <property type="evidence" value="ECO:0007669"/>
    <property type="project" value="UniProtKB-EC"/>
</dbReference>
<dbReference type="PANTHER" id="PTHR30023:SF0">
    <property type="entry name" value="PENICILLIN-SENSITIVE CARBOXYPEPTIDASE A"/>
    <property type="match status" value="1"/>
</dbReference>
<dbReference type="EMBL" id="JAQGEF010000001">
    <property type="protein sequence ID" value="MDA3613255.1"/>
    <property type="molecule type" value="Genomic_DNA"/>
</dbReference>
<evidence type="ECO:0000256" key="1">
    <source>
        <dbReference type="ARBA" id="ARBA00006096"/>
    </source>
</evidence>
<keyword evidence="4" id="KW-0645">Protease</keyword>
<keyword evidence="5" id="KW-1185">Reference proteome</keyword>
<keyword evidence="3" id="KW-0732">Signal</keyword>
<protein>
    <submittedName>
        <fullName evidence="4">D-alanyl-D-alanine carboxypeptidase/D-alanyl-D-alanine-endopeptidase</fullName>
        <ecNumber evidence="4">3.4.16.4</ecNumber>
    </submittedName>
</protein>
<accession>A0ABT4UEJ3</accession>
<comment type="similarity">
    <text evidence="1">Belongs to the peptidase S13 family.</text>
</comment>
<dbReference type="EC" id="3.4.16.4" evidence="4"/>
<dbReference type="RefSeq" id="WP_407029588.1">
    <property type="nucleotide sequence ID" value="NZ_JAQGEF010000001.1"/>
</dbReference>
<dbReference type="Gene3D" id="3.50.80.20">
    <property type="entry name" value="D-Ala-D-Ala carboxypeptidase C, peptidase S13"/>
    <property type="match status" value="1"/>
</dbReference>
<dbReference type="PRINTS" id="PR00922">
    <property type="entry name" value="DADACBPTASE3"/>
</dbReference>
<organism evidence="4 5">
    <name type="scientific">Polluticaenibacter yanchengensis</name>
    <dbReference type="NCBI Taxonomy" id="3014562"/>
    <lineage>
        <taxon>Bacteria</taxon>
        <taxon>Pseudomonadati</taxon>
        <taxon>Bacteroidota</taxon>
        <taxon>Chitinophagia</taxon>
        <taxon>Chitinophagales</taxon>
        <taxon>Chitinophagaceae</taxon>
        <taxon>Polluticaenibacter</taxon>
    </lineage>
</organism>
<feature type="signal peptide" evidence="3">
    <location>
        <begin position="1"/>
        <end position="19"/>
    </location>
</feature>
<evidence type="ECO:0000313" key="4">
    <source>
        <dbReference type="EMBL" id="MDA3613255.1"/>
    </source>
</evidence>
<evidence type="ECO:0000313" key="5">
    <source>
        <dbReference type="Proteomes" id="UP001210231"/>
    </source>
</evidence>
<dbReference type="Proteomes" id="UP001210231">
    <property type="component" value="Unassembled WGS sequence"/>
</dbReference>
<dbReference type="InterPro" id="IPR012338">
    <property type="entry name" value="Beta-lactam/transpept-like"/>
</dbReference>
<dbReference type="InterPro" id="IPR000667">
    <property type="entry name" value="Peptidase_S13"/>
</dbReference>
<feature type="chain" id="PRO_5046513481" evidence="3">
    <location>
        <begin position="20"/>
        <end position="465"/>
    </location>
</feature>
<comment type="caution">
    <text evidence="4">The sequence shown here is derived from an EMBL/GenBank/DDBJ whole genome shotgun (WGS) entry which is preliminary data.</text>
</comment>
<gene>
    <name evidence="4" type="primary">dacB</name>
    <name evidence="4" type="ORF">O3P16_00435</name>
</gene>
<proteinExistence type="inferred from homology"/>
<dbReference type="NCBIfam" id="TIGR00666">
    <property type="entry name" value="PBP4"/>
    <property type="match status" value="1"/>
</dbReference>
<keyword evidence="2 4" id="KW-0378">Hydrolase</keyword>
<dbReference type="PANTHER" id="PTHR30023">
    <property type="entry name" value="D-ALANYL-D-ALANINE CARBOXYPEPTIDASE"/>
    <property type="match status" value="1"/>
</dbReference>
<dbReference type="Gene3D" id="3.40.710.10">
    <property type="entry name" value="DD-peptidase/beta-lactamase superfamily"/>
    <property type="match status" value="1"/>
</dbReference>
<evidence type="ECO:0000256" key="3">
    <source>
        <dbReference type="SAM" id="SignalP"/>
    </source>
</evidence>
<dbReference type="Pfam" id="PF02113">
    <property type="entry name" value="Peptidase_S13"/>
    <property type="match status" value="1"/>
</dbReference>
<dbReference type="SUPFAM" id="SSF56601">
    <property type="entry name" value="beta-lactamase/transpeptidase-like"/>
    <property type="match status" value="1"/>
</dbReference>
<reference evidence="4 5" key="1">
    <citation type="submission" date="2022-12" db="EMBL/GenBank/DDBJ databases">
        <title>Chitinophagaceae gen. sp. nov., a new member of the family Chitinophagaceae, isolated from soil in a chemical factory.</title>
        <authorList>
            <person name="Ke Z."/>
        </authorList>
    </citation>
    <scope>NUCLEOTIDE SEQUENCE [LARGE SCALE GENOMIC DNA]</scope>
    <source>
        <strain evidence="4 5">LY-5</strain>
    </source>
</reference>
<evidence type="ECO:0000256" key="2">
    <source>
        <dbReference type="ARBA" id="ARBA00022801"/>
    </source>
</evidence>
<sequence length="465" mass="51064">MKIIRILFLLLLINVNVFAQTLEGKLATAWNTFVKSGNMDFALAGTYIMNAKTGARIFERNANIGLVPASTMKVFTSFAGYTVLGKDFRYPFEVKVNGKVVNDTLHGHLVIVPSGDPSLGSNRFQQSDAKNILTGIKAALDSAVIKVISGNIIIDSKNFDVNPVPEGWIWGDMGNAYGAGHWPLNWEENVFSFYTDNGKPGTDIILKEQATAVPVIENTKSGVAGTGDKSIVYGSPFSEEYLHQGLVEPDKKSFRNNASIPNADSYAMVQIVNYLAENGIVVLGEHINSLERYKQQTDIGNAVTVYNYQSPVFDSLNYWFMRKSINLYGEAFLKSVALKNTGFAATKNGTGVVDSILKANHVPPYAVRMLDGSGLSPSNRVAPVALAQILYKAKSAPWFRDFYNGFPVYNGMNIKSGTMTAVKCFAGYYTAKNGNEYIVVLMVNNYNGTHANMVNKMYEFLNAVK</sequence>
<name>A0ABT4UEJ3_9BACT</name>
<keyword evidence="4" id="KW-0121">Carboxypeptidase</keyword>